<keyword evidence="4" id="KW-1185">Reference proteome</keyword>
<evidence type="ECO:0000256" key="2">
    <source>
        <dbReference type="SAM" id="MobiDB-lite"/>
    </source>
</evidence>
<dbReference type="EMBL" id="CM026426">
    <property type="protein sequence ID" value="KAG0573171.1"/>
    <property type="molecule type" value="Genomic_DNA"/>
</dbReference>
<evidence type="ECO:0000256" key="1">
    <source>
        <dbReference type="SAM" id="Coils"/>
    </source>
</evidence>
<evidence type="ECO:0000313" key="3">
    <source>
        <dbReference type="EMBL" id="KAG0573171.1"/>
    </source>
</evidence>
<evidence type="ECO:0000313" key="4">
    <source>
        <dbReference type="Proteomes" id="UP000822688"/>
    </source>
</evidence>
<keyword evidence="1" id="KW-0175">Coiled coil</keyword>
<reference evidence="3" key="1">
    <citation type="submission" date="2020-06" db="EMBL/GenBank/DDBJ databases">
        <title>WGS assembly of Ceratodon purpureus strain R40.</title>
        <authorList>
            <person name="Carey S.B."/>
            <person name="Jenkins J."/>
            <person name="Shu S."/>
            <person name="Lovell J.T."/>
            <person name="Sreedasyam A."/>
            <person name="Maumus F."/>
            <person name="Tiley G.P."/>
            <person name="Fernandez-Pozo N."/>
            <person name="Barry K."/>
            <person name="Chen C."/>
            <person name="Wang M."/>
            <person name="Lipzen A."/>
            <person name="Daum C."/>
            <person name="Saski C.A."/>
            <person name="Payton A.C."/>
            <person name="Mcbreen J.C."/>
            <person name="Conrad R.E."/>
            <person name="Kollar L.M."/>
            <person name="Olsson S."/>
            <person name="Huttunen S."/>
            <person name="Landis J.B."/>
            <person name="Wickett N.J."/>
            <person name="Johnson M.G."/>
            <person name="Rensing S.A."/>
            <person name="Grimwood J."/>
            <person name="Schmutz J."/>
            <person name="Mcdaniel S.F."/>
        </authorList>
    </citation>
    <scope>NUCLEOTIDE SEQUENCE</scope>
    <source>
        <strain evidence="3">R40</strain>
    </source>
</reference>
<dbReference type="AlphaFoldDB" id="A0A8T0HQU9"/>
<feature type="compositionally biased region" description="Polar residues" evidence="2">
    <location>
        <begin position="10"/>
        <end position="19"/>
    </location>
</feature>
<feature type="region of interest" description="Disordered" evidence="2">
    <location>
        <begin position="1"/>
        <end position="20"/>
    </location>
</feature>
<proteinExistence type="predicted"/>
<dbReference type="Proteomes" id="UP000822688">
    <property type="component" value="Chromosome V"/>
</dbReference>
<name>A0A8T0HQU9_CERPU</name>
<accession>A0A8T0HQU9</accession>
<sequence>MDISIGNAADPQQTRSTRSIPVVAPVITPDVNVNRTCAVETPPSNELDPEQRSTSRSVPVLTPVSTQGVHITQTLAEEIPPSHKAEPEQILEKSPTLVLRAMAKLADKIMAAAGEGKDLFNAEGNKCLHDHRKASLRLQTSKNRLESLQIKLSYSEVKLVELKKQQSRAFSFRNNAMARIWKGKQPKPEEDGPPLVYTEADICEDAMHAVTGTTAFSESRVARLMENARVRKDIVATIEENSRTKQVEAKSRAKVLKGKFSELQGLLHFLRHPEFLIKA</sequence>
<protein>
    <submittedName>
        <fullName evidence="3">Uncharacterized protein</fullName>
    </submittedName>
</protein>
<feature type="region of interest" description="Disordered" evidence="2">
    <location>
        <begin position="38"/>
        <end position="57"/>
    </location>
</feature>
<gene>
    <name evidence="3" type="ORF">KC19_VG154400</name>
</gene>
<comment type="caution">
    <text evidence="3">The sequence shown here is derived from an EMBL/GenBank/DDBJ whole genome shotgun (WGS) entry which is preliminary data.</text>
</comment>
<organism evidence="3 4">
    <name type="scientific">Ceratodon purpureus</name>
    <name type="common">Fire moss</name>
    <name type="synonym">Dicranum purpureum</name>
    <dbReference type="NCBI Taxonomy" id="3225"/>
    <lineage>
        <taxon>Eukaryota</taxon>
        <taxon>Viridiplantae</taxon>
        <taxon>Streptophyta</taxon>
        <taxon>Embryophyta</taxon>
        <taxon>Bryophyta</taxon>
        <taxon>Bryophytina</taxon>
        <taxon>Bryopsida</taxon>
        <taxon>Dicranidae</taxon>
        <taxon>Pseudoditrichales</taxon>
        <taxon>Ditrichaceae</taxon>
        <taxon>Ceratodon</taxon>
    </lineage>
</organism>
<feature type="coiled-coil region" evidence="1">
    <location>
        <begin position="131"/>
        <end position="165"/>
    </location>
</feature>